<gene>
    <name evidence="7" type="ORF">O4H49_11140</name>
</gene>
<evidence type="ECO:0000256" key="3">
    <source>
        <dbReference type="ARBA" id="ARBA00023125"/>
    </source>
</evidence>
<dbReference type="InterPro" id="IPR036388">
    <property type="entry name" value="WH-like_DNA-bd_sf"/>
</dbReference>
<dbReference type="PANTHER" id="PTHR30346:SF26">
    <property type="entry name" value="HYDROGEN PEROXIDE-INDUCIBLE GENES ACTIVATOR"/>
    <property type="match status" value="1"/>
</dbReference>
<comment type="similarity">
    <text evidence="1">Belongs to the LysR transcriptional regulatory family.</text>
</comment>
<dbReference type="PANTHER" id="PTHR30346">
    <property type="entry name" value="TRANSCRIPTIONAL DUAL REGULATOR HCAR-RELATED"/>
    <property type="match status" value="1"/>
</dbReference>
<evidence type="ECO:0000313" key="8">
    <source>
        <dbReference type="Proteomes" id="UP001069802"/>
    </source>
</evidence>
<organism evidence="7 8">
    <name type="scientific">Kiloniella laminariae</name>
    <dbReference type="NCBI Taxonomy" id="454162"/>
    <lineage>
        <taxon>Bacteria</taxon>
        <taxon>Pseudomonadati</taxon>
        <taxon>Pseudomonadota</taxon>
        <taxon>Alphaproteobacteria</taxon>
        <taxon>Rhodospirillales</taxon>
        <taxon>Kiloniellaceae</taxon>
        <taxon>Kiloniella</taxon>
    </lineage>
</organism>
<dbReference type="PROSITE" id="PS50931">
    <property type="entry name" value="HTH_LYSR"/>
    <property type="match status" value="1"/>
</dbReference>
<proteinExistence type="inferred from homology"/>
<comment type="caution">
    <text evidence="7">The sequence shown here is derived from an EMBL/GenBank/DDBJ whole genome shotgun (WGS) entry which is preliminary data.</text>
</comment>
<dbReference type="EMBL" id="JAPWGY010000003">
    <property type="protein sequence ID" value="MCZ4281336.1"/>
    <property type="molecule type" value="Genomic_DNA"/>
</dbReference>
<evidence type="ECO:0000256" key="1">
    <source>
        <dbReference type="ARBA" id="ARBA00009437"/>
    </source>
</evidence>
<evidence type="ECO:0000259" key="6">
    <source>
        <dbReference type="PROSITE" id="PS50931"/>
    </source>
</evidence>
<evidence type="ECO:0000256" key="5">
    <source>
        <dbReference type="ARBA" id="ARBA00023163"/>
    </source>
</evidence>
<sequence length="308" mass="34813">MAKPTIRQLEYFLAIAEDLHFRKAAERLHVSQPTLSDQIRELEYRLGVVLLERSRQSVALTPVGEDLVERARYLLRDLDDFCDAAKSASGMLGGKIRLGIAPTIGPYLMPKVIPQLHKRYPDLKLYIREDRSRVLEQSLRDGVHDLVMTALPVRDDNLENFLLFKEPLLLGMPRDHPLAHRTEIEPQDLAGESVLSLGAGHRLFEQVQRLCEELGASVQTDYEGTSLDALRQMVGMGMGVSFFPSLYVLSEITNDDQVVVRPLKSVVAQRQIGLVWRHKSPRSKDCRAFGEDILSAIRQGPFQDFLTS</sequence>
<dbReference type="Gene3D" id="1.10.10.10">
    <property type="entry name" value="Winged helix-like DNA-binding domain superfamily/Winged helix DNA-binding domain"/>
    <property type="match status" value="1"/>
</dbReference>
<dbReference type="Pfam" id="PF03466">
    <property type="entry name" value="LysR_substrate"/>
    <property type="match status" value="1"/>
</dbReference>
<feature type="domain" description="HTH lysR-type" evidence="6">
    <location>
        <begin position="4"/>
        <end position="61"/>
    </location>
</feature>
<accession>A0ABT4LJQ8</accession>
<dbReference type="Pfam" id="PF00126">
    <property type="entry name" value="HTH_1"/>
    <property type="match status" value="1"/>
</dbReference>
<dbReference type="SUPFAM" id="SSF53850">
    <property type="entry name" value="Periplasmic binding protein-like II"/>
    <property type="match status" value="1"/>
</dbReference>
<keyword evidence="8" id="KW-1185">Reference proteome</keyword>
<dbReference type="InterPro" id="IPR036390">
    <property type="entry name" value="WH_DNA-bd_sf"/>
</dbReference>
<dbReference type="CDD" id="cd08411">
    <property type="entry name" value="PBP2_OxyR"/>
    <property type="match status" value="1"/>
</dbReference>
<evidence type="ECO:0000256" key="4">
    <source>
        <dbReference type="ARBA" id="ARBA00023159"/>
    </source>
</evidence>
<dbReference type="Proteomes" id="UP001069802">
    <property type="component" value="Unassembled WGS sequence"/>
</dbReference>
<keyword evidence="5" id="KW-0804">Transcription</keyword>
<reference evidence="7" key="1">
    <citation type="submission" date="2022-12" db="EMBL/GenBank/DDBJ databases">
        <title>Bacterial isolates from different developmental stages of Nematostella vectensis.</title>
        <authorList>
            <person name="Fraune S."/>
        </authorList>
    </citation>
    <scope>NUCLEOTIDE SEQUENCE</scope>
    <source>
        <strain evidence="7">G21630-S1</strain>
    </source>
</reference>
<dbReference type="SUPFAM" id="SSF46785">
    <property type="entry name" value="Winged helix' DNA-binding domain"/>
    <property type="match status" value="1"/>
</dbReference>
<dbReference type="PRINTS" id="PR00039">
    <property type="entry name" value="HTHLYSR"/>
</dbReference>
<dbReference type="InterPro" id="IPR000847">
    <property type="entry name" value="LysR_HTH_N"/>
</dbReference>
<dbReference type="InterPro" id="IPR005119">
    <property type="entry name" value="LysR_subst-bd"/>
</dbReference>
<dbReference type="RefSeq" id="WP_269423495.1">
    <property type="nucleotide sequence ID" value="NZ_JAPWGY010000003.1"/>
</dbReference>
<evidence type="ECO:0000313" key="7">
    <source>
        <dbReference type="EMBL" id="MCZ4281336.1"/>
    </source>
</evidence>
<keyword evidence="2" id="KW-0805">Transcription regulation</keyword>
<dbReference type="Gene3D" id="3.40.190.10">
    <property type="entry name" value="Periplasmic binding protein-like II"/>
    <property type="match status" value="2"/>
</dbReference>
<evidence type="ECO:0000256" key="2">
    <source>
        <dbReference type="ARBA" id="ARBA00023015"/>
    </source>
</evidence>
<keyword evidence="3" id="KW-0238">DNA-binding</keyword>
<keyword evidence="4" id="KW-0010">Activator</keyword>
<protein>
    <submittedName>
        <fullName evidence="7">Hydrogen peroxide-inducible genes activator</fullName>
    </submittedName>
</protein>
<name>A0ABT4LJQ8_9PROT</name>